<gene>
    <name evidence="1" type="ORF">M9799_11705</name>
</gene>
<sequence length="150" mass="16771">MSRCFEKALHEFGHRMGLDGLRLDEQGHCALRFDAVHVHLQLLDDEEQVLCYCPLGRLDDQAQPAMAWEMLHAGFLYRHTGGASLSRDKESGECLLSCLIEGAHITVNGLEARMTLLVNTAELWMHRLHSAAPPSAAETALPQRLMQQLV</sequence>
<dbReference type="InterPro" id="IPR010261">
    <property type="entry name" value="Tir_chaperone"/>
</dbReference>
<dbReference type="Gene3D" id="3.30.1460.10">
    <property type="match status" value="1"/>
</dbReference>
<evidence type="ECO:0000313" key="1">
    <source>
        <dbReference type="EMBL" id="UYG50758.1"/>
    </source>
</evidence>
<protein>
    <submittedName>
        <fullName evidence="1">Type III secretion system chaperone</fullName>
    </submittedName>
</protein>
<name>A0ABY6G6U5_9BURK</name>
<organism evidence="1 2">
    <name type="scientific">Comamonas endophytica</name>
    <dbReference type="NCBI Taxonomy" id="2949090"/>
    <lineage>
        <taxon>Bacteria</taxon>
        <taxon>Pseudomonadati</taxon>
        <taxon>Pseudomonadota</taxon>
        <taxon>Betaproteobacteria</taxon>
        <taxon>Burkholderiales</taxon>
        <taxon>Comamonadaceae</taxon>
        <taxon>Comamonas</taxon>
    </lineage>
</organism>
<proteinExistence type="predicted"/>
<dbReference type="EMBL" id="CP106881">
    <property type="protein sequence ID" value="UYG50758.1"/>
    <property type="molecule type" value="Genomic_DNA"/>
</dbReference>
<accession>A0ABY6G6U5</accession>
<dbReference type="CDD" id="cd16364">
    <property type="entry name" value="T3SC_I-like"/>
    <property type="match status" value="1"/>
</dbReference>
<evidence type="ECO:0000313" key="2">
    <source>
        <dbReference type="Proteomes" id="UP001162800"/>
    </source>
</evidence>
<keyword evidence="2" id="KW-1185">Reference proteome</keyword>
<dbReference type="Pfam" id="PF05932">
    <property type="entry name" value="CesT"/>
    <property type="match status" value="1"/>
</dbReference>
<reference evidence="1" key="1">
    <citation type="submission" date="2022-09" db="EMBL/GenBank/DDBJ databases">
        <title>The complete genome of Acidovorax sp. 5MLIR.</title>
        <authorList>
            <person name="Liu L."/>
            <person name="Yue J."/>
            <person name="Yang F."/>
            <person name="Yuan J."/>
            <person name="Li L."/>
        </authorList>
    </citation>
    <scope>NUCLEOTIDE SEQUENCE</scope>
    <source>
        <strain evidence="1">5MLIR</strain>
    </source>
</reference>
<dbReference type="RefSeq" id="WP_231041855.1">
    <property type="nucleotide sequence ID" value="NZ_CP106881.1"/>
</dbReference>
<dbReference type="SUPFAM" id="SSF69635">
    <property type="entry name" value="Type III secretory system chaperone-like"/>
    <property type="match status" value="1"/>
</dbReference>
<dbReference type="Proteomes" id="UP001162800">
    <property type="component" value="Chromosome"/>
</dbReference>